<reference evidence="1" key="1">
    <citation type="submission" date="2023-03" db="EMBL/GenBank/DDBJ databases">
        <title>Massive genome expansion in bonnet fungi (Mycena s.s.) driven by repeated elements and novel gene families across ecological guilds.</title>
        <authorList>
            <consortium name="Lawrence Berkeley National Laboratory"/>
            <person name="Harder C.B."/>
            <person name="Miyauchi S."/>
            <person name="Viragh M."/>
            <person name="Kuo A."/>
            <person name="Thoen E."/>
            <person name="Andreopoulos B."/>
            <person name="Lu D."/>
            <person name="Skrede I."/>
            <person name="Drula E."/>
            <person name="Henrissat B."/>
            <person name="Morin E."/>
            <person name="Kohler A."/>
            <person name="Barry K."/>
            <person name="LaButti K."/>
            <person name="Morin E."/>
            <person name="Salamov A."/>
            <person name="Lipzen A."/>
            <person name="Mereny Z."/>
            <person name="Hegedus B."/>
            <person name="Baldrian P."/>
            <person name="Stursova M."/>
            <person name="Weitz H."/>
            <person name="Taylor A."/>
            <person name="Grigoriev I.V."/>
            <person name="Nagy L.G."/>
            <person name="Martin F."/>
            <person name="Kauserud H."/>
        </authorList>
    </citation>
    <scope>NUCLEOTIDE SEQUENCE</scope>
    <source>
        <strain evidence="1">CBHHK002</strain>
    </source>
</reference>
<organism evidence="1 2">
    <name type="scientific">Mycena albidolilacea</name>
    <dbReference type="NCBI Taxonomy" id="1033008"/>
    <lineage>
        <taxon>Eukaryota</taxon>
        <taxon>Fungi</taxon>
        <taxon>Dikarya</taxon>
        <taxon>Basidiomycota</taxon>
        <taxon>Agaricomycotina</taxon>
        <taxon>Agaricomycetes</taxon>
        <taxon>Agaricomycetidae</taxon>
        <taxon>Agaricales</taxon>
        <taxon>Marasmiineae</taxon>
        <taxon>Mycenaceae</taxon>
        <taxon>Mycena</taxon>
    </lineage>
</organism>
<dbReference type="EMBL" id="JARIHO010000050">
    <property type="protein sequence ID" value="KAJ7321620.1"/>
    <property type="molecule type" value="Genomic_DNA"/>
</dbReference>
<evidence type="ECO:0000313" key="1">
    <source>
        <dbReference type="EMBL" id="KAJ7321620.1"/>
    </source>
</evidence>
<gene>
    <name evidence="1" type="ORF">DFH08DRAFT_1085842</name>
</gene>
<protein>
    <submittedName>
        <fullName evidence="1">Uncharacterized protein</fullName>
    </submittedName>
</protein>
<accession>A0AAD6ZGR2</accession>
<keyword evidence="2" id="KW-1185">Reference proteome</keyword>
<dbReference type="Proteomes" id="UP001218218">
    <property type="component" value="Unassembled WGS sequence"/>
</dbReference>
<sequence length="116" mass="11977">MSVRTVGIARAPAGLSPAEFNARVQGVADTLLALPIASSAITKHELLVPNHDLDAKLQGLGVGAAAGGIIVITHYASQEKLLEFVADAAVQKIIAEAKAQGDADSFLFTVDTVTKK</sequence>
<evidence type="ECO:0000313" key="2">
    <source>
        <dbReference type="Proteomes" id="UP001218218"/>
    </source>
</evidence>
<comment type="caution">
    <text evidence="1">The sequence shown here is derived from an EMBL/GenBank/DDBJ whole genome shotgun (WGS) entry which is preliminary data.</text>
</comment>
<dbReference type="AlphaFoldDB" id="A0AAD6ZGR2"/>
<name>A0AAD6ZGR2_9AGAR</name>
<proteinExistence type="predicted"/>